<dbReference type="Proteomes" id="UP001157961">
    <property type="component" value="Unassembled WGS sequence"/>
</dbReference>
<dbReference type="EMBL" id="FXTY01000003">
    <property type="protein sequence ID" value="SMP16748.1"/>
    <property type="molecule type" value="Genomic_DNA"/>
</dbReference>
<accession>A0ABY1NS32</accession>
<organism evidence="1 2">
    <name type="scientific">Shimia sagamensis</name>
    <dbReference type="NCBI Taxonomy" id="1566352"/>
    <lineage>
        <taxon>Bacteria</taxon>
        <taxon>Pseudomonadati</taxon>
        <taxon>Pseudomonadota</taxon>
        <taxon>Alphaproteobacteria</taxon>
        <taxon>Rhodobacterales</taxon>
        <taxon>Roseobacteraceae</taxon>
    </lineage>
</organism>
<sequence>MTDLSLSPAHRLLALRKRLTRLKGSNYDISNRCNLKCEGCLYFSKPVDQRITAEAKISAWDDLFRAEAARGINFAYLAGAEPSMVPEHIESAVAHIPQGVIFTNGTKGISSDISYRIHVSMWGLGETNAALRGADVNRKALRNYAGDPRALFTFTISALNIDQIVEAARLCNDNGVDITFSFYSTTEQYNRQITQSTDSVDPYFRVGTADNDPRHTQDSLALARERIIDAMALFPETVVYSLHYNDWISQPIDKVYAFDEAGVATNCGNRLSNGFEHFTSDATRSKSKCCSPNLDCKDCRAYAMGWATYFNRFKAFKGDSDNLEAWIDGLYTWARMYLPKET</sequence>
<name>A0ABY1NS32_9RHOB</name>
<keyword evidence="2" id="KW-1185">Reference proteome</keyword>
<protein>
    <recommendedName>
        <fullName evidence="3">Radical SAM protein</fullName>
    </recommendedName>
</protein>
<evidence type="ECO:0000313" key="1">
    <source>
        <dbReference type="EMBL" id="SMP16748.1"/>
    </source>
</evidence>
<evidence type="ECO:0008006" key="3">
    <source>
        <dbReference type="Google" id="ProtNLM"/>
    </source>
</evidence>
<dbReference type="SUPFAM" id="SSF102114">
    <property type="entry name" value="Radical SAM enzymes"/>
    <property type="match status" value="1"/>
</dbReference>
<dbReference type="RefSeq" id="WP_283425547.1">
    <property type="nucleotide sequence ID" value="NZ_FXTY01000003.1"/>
</dbReference>
<proteinExistence type="predicted"/>
<dbReference type="InterPro" id="IPR058240">
    <property type="entry name" value="rSAM_sf"/>
</dbReference>
<dbReference type="Gene3D" id="3.20.20.70">
    <property type="entry name" value="Aldolase class I"/>
    <property type="match status" value="1"/>
</dbReference>
<reference evidence="1 2" key="1">
    <citation type="submission" date="2017-05" db="EMBL/GenBank/DDBJ databases">
        <authorList>
            <person name="Varghese N."/>
            <person name="Submissions S."/>
        </authorList>
    </citation>
    <scope>NUCLEOTIDE SEQUENCE [LARGE SCALE GENOMIC DNA]</scope>
    <source>
        <strain evidence="1 2">DSM 29734</strain>
    </source>
</reference>
<comment type="caution">
    <text evidence="1">The sequence shown here is derived from an EMBL/GenBank/DDBJ whole genome shotgun (WGS) entry which is preliminary data.</text>
</comment>
<gene>
    <name evidence="1" type="ORF">SAMN06265373_10379</name>
</gene>
<evidence type="ECO:0000313" key="2">
    <source>
        <dbReference type="Proteomes" id="UP001157961"/>
    </source>
</evidence>
<dbReference type="InterPro" id="IPR013785">
    <property type="entry name" value="Aldolase_TIM"/>
</dbReference>